<evidence type="ECO:0000256" key="1">
    <source>
        <dbReference type="ARBA" id="ARBA00001933"/>
    </source>
</evidence>
<evidence type="ECO:0000256" key="3">
    <source>
        <dbReference type="ARBA" id="ARBA00022793"/>
    </source>
</evidence>
<evidence type="ECO:0000313" key="8">
    <source>
        <dbReference type="Proteomes" id="UP001596058"/>
    </source>
</evidence>
<dbReference type="PANTHER" id="PTHR11999">
    <property type="entry name" value="GROUP II PYRIDOXAL-5-PHOSPHATE DECARBOXYLASE"/>
    <property type="match status" value="1"/>
</dbReference>
<dbReference type="Gene3D" id="1.20.1340.10">
    <property type="entry name" value="dopa decarboxylase, N-terminal domain"/>
    <property type="match status" value="1"/>
</dbReference>
<keyword evidence="4 6" id="KW-0663">Pyridoxal phosphate</keyword>
<organism evidence="7 8">
    <name type="scientific">Nonomuraea insulae</name>
    <dbReference type="NCBI Taxonomy" id="1616787"/>
    <lineage>
        <taxon>Bacteria</taxon>
        <taxon>Bacillati</taxon>
        <taxon>Actinomycetota</taxon>
        <taxon>Actinomycetes</taxon>
        <taxon>Streptosporangiales</taxon>
        <taxon>Streptosporangiaceae</taxon>
        <taxon>Nonomuraea</taxon>
    </lineage>
</organism>
<dbReference type="Gene3D" id="3.40.640.10">
    <property type="entry name" value="Type I PLP-dependent aspartate aminotransferase-like (Major domain)"/>
    <property type="match status" value="1"/>
</dbReference>
<protein>
    <submittedName>
        <fullName evidence="7">Pyridoxal-dependent decarboxylase</fullName>
    </submittedName>
</protein>
<dbReference type="SUPFAM" id="SSF53383">
    <property type="entry name" value="PLP-dependent transferases"/>
    <property type="match status" value="1"/>
</dbReference>
<comment type="cofactor">
    <cofactor evidence="1 6">
        <name>pyridoxal 5'-phosphate</name>
        <dbReference type="ChEBI" id="CHEBI:597326"/>
    </cofactor>
</comment>
<name>A0ABW1DDL7_9ACTN</name>
<dbReference type="RefSeq" id="WP_379525071.1">
    <property type="nucleotide sequence ID" value="NZ_JBHSPA010000135.1"/>
</dbReference>
<evidence type="ECO:0000256" key="2">
    <source>
        <dbReference type="ARBA" id="ARBA00009533"/>
    </source>
</evidence>
<dbReference type="Proteomes" id="UP001596058">
    <property type="component" value="Unassembled WGS sequence"/>
</dbReference>
<gene>
    <name evidence="7" type="ORF">ACFPZ3_68560</name>
</gene>
<keyword evidence="8" id="KW-1185">Reference proteome</keyword>
<dbReference type="Gene3D" id="3.90.1150.10">
    <property type="entry name" value="Aspartate Aminotransferase, domain 1"/>
    <property type="match status" value="1"/>
</dbReference>
<dbReference type="InterPro" id="IPR010977">
    <property type="entry name" value="Aromatic_deC"/>
</dbReference>
<evidence type="ECO:0000256" key="6">
    <source>
        <dbReference type="RuleBase" id="RU000382"/>
    </source>
</evidence>
<dbReference type="Pfam" id="PF00282">
    <property type="entry name" value="Pyridoxal_deC"/>
    <property type="match status" value="1"/>
</dbReference>
<dbReference type="InterPro" id="IPR015424">
    <property type="entry name" value="PyrdxlP-dep_Trfase"/>
</dbReference>
<evidence type="ECO:0000313" key="7">
    <source>
        <dbReference type="EMBL" id="MFC5835657.1"/>
    </source>
</evidence>
<dbReference type="InterPro" id="IPR002129">
    <property type="entry name" value="PyrdxlP-dep_de-COase"/>
</dbReference>
<evidence type="ECO:0000256" key="4">
    <source>
        <dbReference type="ARBA" id="ARBA00022898"/>
    </source>
</evidence>
<accession>A0ABW1DDL7</accession>
<proteinExistence type="inferred from homology"/>
<dbReference type="EMBL" id="JBHSPA010000135">
    <property type="protein sequence ID" value="MFC5835657.1"/>
    <property type="molecule type" value="Genomic_DNA"/>
</dbReference>
<dbReference type="PRINTS" id="PR00800">
    <property type="entry name" value="YHDCRBOXLASE"/>
</dbReference>
<evidence type="ECO:0000256" key="5">
    <source>
        <dbReference type="ARBA" id="ARBA00023239"/>
    </source>
</evidence>
<keyword evidence="5 6" id="KW-0456">Lyase</keyword>
<keyword evidence="3" id="KW-0210">Decarboxylase</keyword>
<sequence length="492" mass="53390">MTPEEFRRHGKQAIDWIADYLAGIESYPVMSQVKPGDIRHALPSEPPEHGEPFENVLSDLGRILLPGVTHWQHPGFFAYFPSNASGPAVLGDLLSSGLGVQGMLWVTSPACTELETVVVDWLAGLLGLPEHFRTDAAGGGVIQDSASSACLVALLAALHRAGADGIDRDYTLYVSSQTHSSLERAARIAGLGTAGVRVVDVDQDTLAMDPGHLRALMDQDRAAGAVPAMVCATVGTTSTTAVDPVAAIGEVCAERGVWLHVDAAYAGVAAICPEFRWLNDGVSEYADSYATNPHKWLLTNFDCTVLWTADRAPLLAALSTLPEYLRNAATTAGAVIDYRDWQVPLGRRFRALKLWSVIRWYGAEGLRAHIRKGVTLAAELAGWVAADPGFELHEPHPFGLVCLRPLWPGLAEEEADRATTRLMELLNASGSMYLTHTRIAGRVVLRMAIGGVATERRHVEQAWEHIRWEHAALSRTLPRTLPQTLPQTLPHE</sequence>
<reference evidence="8" key="1">
    <citation type="journal article" date="2019" name="Int. J. Syst. Evol. Microbiol.">
        <title>The Global Catalogue of Microorganisms (GCM) 10K type strain sequencing project: providing services to taxonomists for standard genome sequencing and annotation.</title>
        <authorList>
            <consortium name="The Broad Institute Genomics Platform"/>
            <consortium name="The Broad Institute Genome Sequencing Center for Infectious Disease"/>
            <person name="Wu L."/>
            <person name="Ma J."/>
        </authorList>
    </citation>
    <scope>NUCLEOTIDE SEQUENCE [LARGE SCALE GENOMIC DNA]</scope>
    <source>
        <strain evidence="8">CCUG 53903</strain>
    </source>
</reference>
<dbReference type="InterPro" id="IPR015421">
    <property type="entry name" value="PyrdxlP-dep_Trfase_major"/>
</dbReference>
<dbReference type="PANTHER" id="PTHR11999:SF70">
    <property type="entry name" value="MIP05841P"/>
    <property type="match status" value="1"/>
</dbReference>
<comment type="similarity">
    <text evidence="2 6">Belongs to the group II decarboxylase family.</text>
</comment>
<dbReference type="InterPro" id="IPR015422">
    <property type="entry name" value="PyrdxlP-dep_Trfase_small"/>
</dbReference>
<comment type="caution">
    <text evidence="7">The sequence shown here is derived from an EMBL/GenBank/DDBJ whole genome shotgun (WGS) entry which is preliminary data.</text>
</comment>